<dbReference type="AlphaFoldDB" id="A0A2T4TZH2"/>
<evidence type="ECO:0000256" key="1">
    <source>
        <dbReference type="ARBA" id="ARBA00007613"/>
    </source>
</evidence>
<dbReference type="GO" id="GO:0015562">
    <property type="term" value="F:efflux transmembrane transporter activity"/>
    <property type="evidence" value="ECO:0007669"/>
    <property type="project" value="InterPro"/>
</dbReference>
<reference evidence="2 3" key="1">
    <citation type="submission" date="2017-09" db="EMBL/GenBank/DDBJ databases">
        <title>Bloom of a denitrifying methanotroph, Candidatus Methylomirabilis limnetica, in a deep stratified lake.</title>
        <authorList>
            <person name="Graf J.S."/>
            <person name="Marchant H.K."/>
            <person name="Tienken D."/>
            <person name="Hach P.F."/>
            <person name="Brand A."/>
            <person name="Schubert C.J."/>
            <person name="Kuypers M.M."/>
            <person name="Milucka J."/>
        </authorList>
    </citation>
    <scope>NUCLEOTIDE SEQUENCE [LARGE SCALE GENOMIC DNA]</scope>
    <source>
        <strain evidence="2 3">Zug</strain>
    </source>
</reference>
<sequence length="419" mass="47093">MDGLAMRISMLSVLLTLFVFSISAPIPAESQVVTLPRTLSLADALQIAGRQNPGLQAEMTARQIAHGDATTAALLPNPQLSLRSEGFRGGSFLDRQELSFEVSHEIQTAGKRSQRKAVAGANLRATEADVDNTARLLRFAVKQAYFQIVLAKAEIAVARDLLADFDRTIRSKEEQFRLGEISGAELRRVQVERFRVFDDVVAGELNLKQGRTALLTLLGFPDSTSEFDVTEELVKGEPVGSLPPLHAEALQSRPDLKAQHQRIIQAREQIRLEQARRFPDLFPFLGYKRNFSEDSVIFGLAAPLPLFNRNQGGIVRAQAEEDRESFQLRRLESQALLEVDQAFNRFESQRRRLEGLETEYLPKARESREIAEAAHKMGAIDLTAFLDAHRTFLEVQRLYYRSLYELSIARFQIDAAMGR</sequence>
<dbReference type="SUPFAM" id="SSF56954">
    <property type="entry name" value="Outer membrane efflux proteins (OEP)"/>
    <property type="match status" value="1"/>
</dbReference>
<accession>A0A2T4TZH2</accession>
<dbReference type="InterPro" id="IPR003423">
    <property type="entry name" value="OMP_efflux"/>
</dbReference>
<reference evidence="3" key="2">
    <citation type="journal article" date="2018" name="Environ. Microbiol.">
        <title>Bloom of a denitrifying methanotroph, 'Candidatus Methylomirabilis limnetica', in a deep stratified lake.</title>
        <authorList>
            <person name="Graf J.S."/>
            <person name="Mayr M.J."/>
            <person name="Marchant H.K."/>
            <person name="Tienken D."/>
            <person name="Hach P.F."/>
            <person name="Brand A."/>
            <person name="Schubert C.J."/>
            <person name="Kuypers M.M."/>
            <person name="Milucka J."/>
        </authorList>
    </citation>
    <scope>NUCLEOTIDE SEQUENCE [LARGE SCALE GENOMIC DNA]</scope>
    <source>
        <strain evidence="3">Zug</strain>
    </source>
</reference>
<gene>
    <name evidence="2" type="ORF">CLG94_03715</name>
</gene>
<dbReference type="EMBL" id="NVQC01000015">
    <property type="protein sequence ID" value="PTL36478.1"/>
    <property type="molecule type" value="Genomic_DNA"/>
</dbReference>
<name>A0A2T4TZH2_9BACT</name>
<dbReference type="Proteomes" id="UP000241436">
    <property type="component" value="Unassembled WGS sequence"/>
</dbReference>
<dbReference type="InterPro" id="IPR010131">
    <property type="entry name" value="MdtP/NodT-like"/>
</dbReference>
<evidence type="ECO:0000313" key="3">
    <source>
        <dbReference type="Proteomes" id="UP000241436"/>
    </source>
</evidence>
<dbReference type="Pfam" id="PF02321">
    <property type="entry name" value="OEP"/>
    <property type="match status" value="2"/>
</dbReference>
<proteinExistence type="inferred from homology"/>
<comment type="caution">
    <text evidence="2">The sequence shown here is derived from an EMBL/GenBank/DDBJ whole genome shotgun (WGS) entry which is preliminary data.</text>
</comment>
<dbReference type="PANTHER" id="PTHR30203">
    <property type="entry name" value="OUTER MEMBRANE CATION EFFLUX PROTEIN"/>
    <property type="match status" value="1"/>
</dbReference>
<dbReference type="PANTHER" id="PTHR30203:SF24">
    <property type="entry name" value="BLR4935 PROTEIN"/>
    <property type="match status" value="1"/>
</dbReference>
<dbReference type="Gene3D" id="1.20.1600.10">
    <property type="entry name" value="Outer membrane efflux proteins (OEP)"/>
    <property type="match status" value="1"/>
</dbReference>
<organism evidence="2 3">
    <name type="scientific">Candidatus Methylomirabilis limnetica</name>
    <dbReference type="NCBI Taxonomy" id="2033718"/>
    <lineage>
        <taxon>Bacteria</taxon>
        <taxon>Candidatus Methylomirabilota</taxon>
        <taxon>Candidatus Methylomirabilia</taxon>
        <taxon>Candidatus Methylomirabilales</taxon>
        <taxon>Candidatus Methylomirabilaceae</taxon>
        <taxon>Candidatus Methylomirabilis</taxon>
    </lineage>
</organism>
<comment type="similarity">
    <text evidence="1">Belongs to the outer membrane factor (OMF) (TC 1.B.17) family.</text>
</comment>
<evidence type="ECO:0008006" key="4">
    <source>
        <dbReference type="Google" id="ProtNLM"/>
    </source>
</evidence>
<evidence type="ECO:0000313" key="2">
    <source>
        <dbReference type="EMBL" id="PTL36478.1"/>
    </source>
</evidence>
<protein>
    <recommendedName>
        <fullName evidence="4">Transporter</fullName>
    </recommendedName>
</protein>
<keyword evidence="3" id="KW-1185">Reference proteome</keyword>